<dbReference type="AlphaFoldDB" id="A0AAD9IYY7"/>
<name>A0AAD9IYY7_9ANNE</name>
<evidence type="ECO:0000313" key="1">
    <source>
        <dbReference type="EMBL" id="KAK2142655.1"/>
    </source>
</evidence>
<sequence>MLVVRGTYEYLKAGPRSEDLIVYINIIELNSGQNLLFHRLNSYLIQT</sequence>
<dbReference type="EMBL" id="JAODUP010000928">
    <property type="protein sequence ID" value="KAK2142655.1"/>
    <property type="molecule type" value="Genomic_DNA"/>
</dbReference>
<protein>
    <submittedName>
        <fullName evidence="1">Uncharacterized protein</fullName>
    </submittedName>
</protein>
<gene>
    <name evidence="1" type="ORF">LSH36_928g00008</name>
</gene>
<organism evidence="1 2">
    <name type="scientific">Paralvinella palmiformis</name>
    <dbReference type="NCBI Taxonomy" id="53620"/>
    <lineage>
        <taxon>Eukaryota</taxon>
        <taxon>Metazoa</taxon>
        <taxon>Spiralia</taxon>
        <taxon>Lophotrochozoa</taxon>
        <taxon>Annelida</taxon>
        <taxon>Polychaeta</taxon>
        <taxon>Sedentaria</taxon>
        <taxon>Canalipalpata</taxon>
        <taxon>Terebellida</taxon>
        <taxon>Terebelliformia</taxon>
        <taxon>Alvinellidae</taxon>
        <taxon>Paralvinella</taxon>
    </lineage>
</organism>
<reference evidence="1" key="1">
    <citation type="journal article" date="2023" name="Mol. Biol. Evol.">
        <title>Third-Generation Sequencing Reveals the Adaptive Role of the Epigenome in Three Deep-Sea Polychaetes.</title>
        <authorList>
            <person name="Perez M."/>
            <person name="Aroh O."/>
            <person name="Sun Y."/>
            <person name="Lan Y."/>
            <person name="Juniper S.K."/>
            <person name="Young C.R."/>
            <person name="Angers B."/>
            <person name="Qian P.Y."/>
        </authorList>
    </citation>
    <scope>NUCLEOTIDE SEQUENCE</scope>
    <source>
        <strain evidence="1">P08H-3</strain>
    </source>
</reference>
<keyword evidence="2" id="KW-1185">Reference proteome</keyword>
<comment type="caution">
    <text evidence="1">The sequence shown here is derived from an EMBL/GenBank/DDBJ whole genome shotgun (WGS) entry which is preliminary data.</text>
</comment>
<proteinExistence type="predicted"/>
<accession>A0AAD9IYY7</accession>
<dbReference type="Proteomes" id="UP001208570">
    <property type="component" value="Unassembled WGS sequence"/>
</dbReference>
<evidence type="ECO:0000313" key="2">
    <source>
        <dbReference type="Proteomes" id="UP001208570"/>
    </source>
</evidence>